<dbReference type="SUPFAM" id="SSF55120">
    <property type="entry name" value="Pseudouridine synthase"/>
    <property type="match status" value="1"/>
</dbReference>
<keyword evidence="2 6" id="KW-0819">tRNA processing</keyword>
<evidence type="ECO:0000256" key="3">
    <source>
        <dbReference type="ARBA" id="ARBA00023235"/>
    </source>
</evidence>
<dbReference type="InterPro" id="IPR020103">
    <property type="entry name" value="PsdUridine_synth_cat_dom_sf"/>
</dbReference>
<dbReference type="EMBL" id="OV121135">
    <property type="protein sequence ID" value="CAH0555705.1"/>
    <property type="molecule type" value="Genomic_DNA"/>
</dbReference>
<evidence type="ECO:0000259" key="7">
    <source>
        <dbReference type="Pfam" id="PF01416"/>
    </source>
</evidence>
<dbReference type="InterPro" id="IPR020095">
    <property type="entry name" value="PsdUridine_synth_TruA_C"/>
</dbReference>
<proteinExistence type="inferred from homology"/>
<dbReference type="EC" id="5.4.99.12" evidence="6"/>
<dbReference type="Gene3D" id="3.30.70.660">
    <property type="entry name" value="Pseudouridine synthase I, catalytic domain, C-terminal subdomain"/>
    <property type="match status" value="1"/>
</dbReference>
<dbReference type="Pfam" id="PF01416">
    <property type="entry name" value="PseudoU_synth_1"/>
    <property type="match status" value="1"/>
</dbReference>
<dbReference type="PANTHER" id="PTHR11142">
    <property type="entry name" value="PSEUDOURIDYLATE SYNTHASE"/>
    <property type="match status" value="1"/>
</dbReference>
<dbReference type="HAMAP" id="MF_00171">
    <property type="entry name" value="TruA"/>
    <property type="match status" value="1"/>
</dbReference>
<dbReference type="InterPro" id="IPR020094">
    <property type="entry name" value="TruA/RsuA/RluB/E/F_N"/>
</dbReference>
<dbReference type="InterPro" id="IPR020097">
    <property type="entry name" value="PsdUridine_synth_TruA_a/b_dom"/>
</dbReference>
<evidence type="ECO:0000256" key="6">
    <source>
        <dbReference type="RuleBase" id="RU003792"/>
    </source>
</evidence>
<gene>
    <name evidence="8" type="ORF">MELIAE_LOCUS6994</name>
</gene>
<comment type="catalytic activity">
    <reaction evidence="6">
        <text>uridine(38/39/40) in tRNA = pseudouridine(38/39/40) in tRNA</text>
        <dbReference type="Rhea" id="RHEA:22376"/>
        <dbReference type="Rhea" id="RHEA-COMP:10085"/>
        <dbReference type="Rhea" id="RHEA-COMP:10087"/>
        <dbReference type="ChEBI" id="CHEBI:65314"/>
        <dbReference type="ChEBI" id="CHEBI:65315"/>
        <dbReference type="EC" id="5.4.99.12"/>
    </reaction>
</comment>
<dbReference type="Proteomes" id="UP001154078">
    <property type="component" value="Chromosome 4"/>
</dbReference>
<feature type="domain" description="Pseudouridine synthase I TruA alpha/beta" evidence="7">
    <location>
        <begin position="172"/>
        <end position="297"/>
    </location>
</feature>
<accession>A0A9P0B647</accession>
<dbReference type="OrthoDB" id="271910at2759"/>
<dbReference type="InterPro" id="IPR001406">
    <property type="entry name" value="PsdUridine_synth_TruA"/>
</dbReference>
<dbReference type="GO" id="GO:0003723">
    <property type="term" value="F:RNA binding"/>
    <property type="evidence" value="ECO:0007669"/>
    <property type="project" value="InterPro"/>
</dbReference>
<evidence type="ECO:0000313" key="9">
    <source>
        <dbReference type="Proteomes" id="UP001154078"/>
    </source>
</evidence>
<feature type="active site" description="Nucleophile" evidence="4">
    <location>
        <position position="63"/>
    </location>
</feature>
<name>A0A9P0B647_BRAAE</name>
<keyword evidence="3 6" id="KW-0413">Isomerase</keyword>
<dbReference type="Gene3D" id="3.30.70.580">
    <property type="entry name" value="Pseudouridine synthase I, catalytic domain, N-terminal subdomain"/>
    <property type="match status" value="1"/>
</dbReference>
<evidence type="ECO:0000256" key="5">
    <source>
        <dbReference type="PIRSR" id="PIRSR001430-2"/>
    </source>
</evidence>
<evidence type="ECO:0000313" key="8">
    <source>
        <dbReference type="EMBL" id="CAH0555705.1"/>
    </source>
</evidence>
<dbReference type="PIRSF" id="PIRSF001430">
    <property type="entry name" value="tRNA_psdUrid_synth"/>
    <property type="match status" value="1"/>
</dbReference>
<comment type="similarity">
    <text evidence="1 6">Belongs to the tRNA pseudouridine synthase TruA family.</text>
</comment>
<keyword evidence="9" id="KW-1185">Reference proteome</keyword>
<evidence type="ECO:0000256" key="1">
    <source>
        <dbReference type="ARBA" id="ARBA00009375"/>
    </source>
</evidence>
<evidence type="ECO:0000256" key="4">
    <source>
        <dbReference type="PIRSR" id="PIRSR001430-1"/>
    </source>
</evidence>
<feature type="binding site" evidence="5">
    <location>
        <position position="128"/>
    </location>
    <ligand>
        <name>substrate</name>
    </ligand>
</feature>
<dbReference type="GO" id="GO:0031119">
    <property type="term" value="P:tRNA pseudouridine synthesis"/>
    <property type="evidence" value="ECO:0007669"/>
    <property type="project" value="TreeGrafter"/>
</dbReference>
<dbReference type="GO" id="GO:0160147">
    <property type="term" value="F:tRNA pseudouridine(38-40) synthase activity"/>
    <property type="evidence" value="ECO:0007669"/>
    <property type="project" value="UniProtKB-EC"/>
</dbReference>
<dbReference type="AlphaFoldDB" id="A0A9P0B647"/>
<organism evidence="8 9">
    <name type="scientific">Brassicogethes aeneus</name>
    <name type="common">Rape pollen beetle</name>
    <name type="synonym">Meligethes aeneus</name>
    <dbReference type="NCBI Taxonomy" id="1431903"/>
    <lineage>
        <taxon>Eukaryota</taxon>
        <taxon>Metazoa</taxon>
        <taxon>Ecdysozoa</taxon>
        <taxon>Arthropoda</taxon>
        <taxon>Hexapoda</taxon>
        <taxon>Insecta</taxon>
        <taxon>Pterygota</taxon>
        <taxon>Neoptera</taxon>
        <taxon>Endopterygota</taxon>
        <taxon>Coleoptera</taxon>
        <taxon>Polyphaga</taxon>
        <taxon>Cucujiformia</taxon>
        <taxon>Nitidulidae</taxon>
        <taxon>Meligethinae</taxon>
        <taxon>Brassicogethes</taxon>
    </lineage>
</organism>
<evidence type="ECO:0000256" key="2">
    <source>
        <dbReference type="ARBA" id="ARBA00022694"/>
    </source>
</evidence>
<sequence>MAMQRYLLYISYIGKPFRGAQRQVKAGTPRPDDPSTVQGRLEMGLKLLNPCNEPAIFLSSRTDSGVHALSSTCHVDLYRKSGLIYDPQTVTICLNKYFLKEDVPIRVLKTYLVPNDFHCRHKATLRTYLYKLILAQSDNYKKPSLFHCPIEELDRSLFHIGQNFNIEKMKEAAKLIEGHHDFRTFMSQHVGHADRETRRVLEKIEIQESCKFGYSNYSYPSFIEPCEYHFLNIHIQSRGFLYKQVRRTVATLVAVAQGKVSLRDIKYMLEVPAVSSWLPQIKLVEAHGLYLSEVRYSPEDVALFRESIS</sequence>
<dbReference type="PANTHER" id="PTHR11142:SF0">
    <property type="entry name" value="TRNA PSEUDOURIDINE SYNTHASE-LIKE 1"/>
    <property type="match status" value="1"/>
</dbReference>
<reference evidence="8" key="1">
    <citation type="submission" date="2021-12" db="EMBL/GenBank/DDBJ databases">
        <authorList>
            <person name="King R."/>
        </authorList>
    </citation>
    <scope>NUCLEOTIDE SEQUENCE</scope>
</reference>
<protein>
    <recommendedName>
        <fullName evidence="6">tRNA pseudouridine synthase</fullName>
        <ecNumber evidence="6">5.4.99.12</ecNumber>
    </recommendedName>
</protein>